<organism evidence="1 2">
    <name type="scientific">Streptococcus panodentis</name>
    <dbReference type="NCBI Taxonomy" id="1581472"/>
    <lineage>
        <taxon>Bacteria</taxon>
        <taxon>Bacillati</taxon>
        <taxon>Bacillota</taxon>
        <taxon>Bacilli</taxon>
        <taxon>Lactobacillales</taxon>
        <taxon>Streptococcaceae</taxon>
        <taxon>Streptococcus</taxon>
    </lineage>
</organism>
<gene>
    <name evidence="1" type="ORF">DHL47_02375</name>
</gene>
<proteinExistence type="predicted"/>
<keyword evidence="2" id="KW-1185">Reference proteome</keyword>
<protein>
    <recommendedName>
        <fullName evidence="3">Secreted protein</fullName>
    </recommendedName>
</protein>
<accession>A0ABS5AUE6</accession>
<evidence type="ECO:0000313" key="2">
    <source>
        <dbReference type="Proteomes" id="UP001519349"/>
    </source>
</evidence>
<evidence type="ECO:0008006" key="3">
    <source>
        <dbReference type="Google" id="ProtNLM"/>
    </source>
</evidence>
<reference evidence="1 2" key="1">
    <citation type="submission" date="2018-05" db="EMBL/GenBank/DDBJ databases">
        <title>Draft genome sequence of Streptococcus panodentis CCUG 70867T.</title>
        <authorList>
            <person name="Salva-Serra F."/>
            <person name="Mendez V."/>
            <person name="Jaen-Luchoro D."/>
            <person name="Gonzales-Siles L."/>
            <person name="Karlsson R."/>
            <person name="Engstrom-Jakobsson H."/>
            <person name="Busquets A."/>
            <person name="Gomila M."/>
            <person name="Pineiro-Iglesias B."/>
            <person name="Bennasar-Figueras A."/>
            <person name="Seeger M."/>
            <person name="Moore E."/>
        </authorList>
    </citation>
    <scope>NUCLEOTIDE SEQUENCE [LARGE SCALE GENOMIC DNA]</scope>
    <source>
        <strain evidence="1 2">CCUG 70867</strain>
    </source>
</reference>
<evidence type="ECO:0000313" key="1">
    <source>
        <dbReference type="EMBL" id="MBP2620197.1"/>
    </source>
</evidence>
<dbReference type="EMBL" id="QFAY01000003">
    <property type="protein sequence ID" value="MBP2620197.1"/>
    <property type="molecule type" value="Genomic_DNA"/>
</dbReference>
<comment type="caution">
    <text evidence="1">The sequence shown here is derived from an EMBL/GenBank/DDBJ whole genome shotgun (WGS) entry which is preliminary data.</text>
</comment>
<dbReference type="Proteomes" id="UP001519349">
    <property type="component" value="Unassembled WGS sequence"/>
</dbReference>
<name>A0ABS5AUE6_9STRE</name>
<sequence>MVWPFSLSFFAPLAWFALTVQRNKANSLICLEFFPTPAIKSKLNDYNRTEAFPENTETDKQWPGSRKICF</sequence>